<comment type="caution">
    <text evidence="1">The sequence shown here is derived from an EMBL/GenBank/DDBJ whole genome shotgun (WGS) entry which is preliminary data.</text>
</comment>
<evidence type="ECO:0000313" key="2">
    <source>
        <dbReference type="Proteomes" id="UP000490535"/>
    </source>
</evidence>
<dbReference type="Proteomes" id="UP000490535">
    <property type="component" value="Unassembled WGS sequence"/>
</dbReference>
<protein>
    <submittedName>
        <fullName evidence="1">Uncharacterized protein</fullName>
    </submittedName>
</protein>
<organism evidence="1 2">
    <name type="scientific">Acinetobacter bereziniae</name>
    <name type="common">Acinetobacter genomosp. 10</name>
    <dbReference type="NCBI Taxonomy" id="106648"/>
    <lineage>
        <taxon>Bacteria</taxon>
        <taxon>Pseudomonadati</taxon>
        <taxon>Pseudomonadota</taxon>
        <taxon>Gammaproteobacteria</taxon>
        <taxon>Moraxellales</taxon>
        <taxon>Moraxellaceae</taxon>
        <taxon>Acinetobacter</taxon>
    </lineage>
</organism>
<dbReference type="AlphaFoldDB" id="A0A833U980"/>
<name>A0A833U980_ACIBZ</name>
<gene>
    <name evidence="1" type="ORF">GAK29_04509</name>
</gene>
<reference evidence="2" key="1">
    <citation type="journal article" date="2020" name="MBio">
        <title>Horizontal gene transfer to a defensive symbiont with a reduced genome amongst a multipartite beetle microbiome.</title>
        <authorList>
            <person name="Waterworth S.C."/>
            <person name="Florez L.V."/>
            <person name="Rees E.R."/>
            <person name="Hertweck C."/>
            <person name="Kaltenpoth M."/>
            <person name="Kwan J.C."/>
        </authorList>
    </citation>
    <scope>NUCLEOTIDE SEQUENCE [LARGE SCALE GENOMIC DNA]</scope>
</reference>
<proteinExistence type="predicted"/>
<sequence length="143" mass="16891">MVEGVKIMKYFKKNGEVFAFESDGSQDELITEDFVKMTKTEVDRHLNPEKYLSDDEKRKIFLSTLTPLTRRQFKLALLENDLLEKVETTIDNIPDLTLRKRMQIEYTESVEFQRQSESVNAMCKMLELSEEQVDQLWQQAMTL</sequence>
<accession>A0A833U980</accession>
<evidence type="ECO:0000313" key="1">
    <source>
        <dbReference type="EMBL" id="KAF1016562.1"/>
    </source>
</evidence>
<dbReference type="EMBL" id="WNDP01000208">
    <property type="protein sequence ID" value="KAF1016562.1"/>
    <property type="molecule type" value="Genomic_DNA"/>
</dbReference>